<dbReference type="AlphaFoldDB" id="A0A225WKF7"/>
<dbReference type="Proteomes" id="UP000198211">
    <property type="component" value="Unassembled WGS sequence"/>
</dbReference>
<sequence length="112" mass="12551">MRLTVTLLGIFVVFFASYDNLAVASIKNTKNGFYADLYNIEDGVVTDKMLVPLGKVVDYKPSDIKKLKSSLTSQEERAAVYLPRGVDTFLKGLSKFVGLFRRGGRRLRIEQA</sequence>
<evidence type="ECO:0000256" key="1">
    <source>
        <dbReference type="SAM" id="SignalP"/>
    </source>
</evidence>
<name>A0A225WKF7_9STRA</name>
<keyword evidence="1" id="KW-0732">Signal</keyword>
<reference evidence="3" key="1">
    <citation type="submission" date="2017-03" db="EMBL/GenBank/DDBJ databases">
        <title>Phytopthora megakarya and P. palmivora, two closely related causual agents of cacao black pod achieved similar genome size and gene model numbers by different mechanisms.</title>
        <authorList>
            <person name="Ali S."/>
            <person name="Shao J."/>
            <person name="Larry D.J."/>
            <person name="Kronmiller B."/>
            <person name="Shen D."/>
            <person name="Strem M.D."/>
            <person name="Melnick R.L."/>
            <person name="Guiltinan M.J."/>
            <person name="Tyler B.M."/>
            <person name="Meinhardt L.W."/>
            <person name="Bailey B.A."/>
        </authorList>
    </citation>
    <scope>NUCLEOTIDE SEQUENCE [LARGE SCALE GENOMIC DNA]</scope>
    <source>
        <strain evidence="3">zdho120</strain>
    </source>
</reference>
<organism evidence="2 3">
    <name type="scientific">Phytophthora megakarya</name>
    <dbReference type="NCBI Taxonomy" id="4795"/>
    <lineage>
        <taxon>Eukaryota</taxon>
        <taxon>Sar</taxon>
        <taxon>Stramenopiles</taxon>
        <taxon>Oomycota</taxon>
        <taxon>Peronosporomycetes</taxon>
        <taxon>Peronosporales</taxon>
        <taxon>Peronosporaceae</taxon>
        <taxon>Phytophthora</taxon>
    </lineage>
</organism>
<evidence type="ECO:0008006" key="4">
    <source>
        <dbReference type="Google" id="ProtNLM"/>
    </source>
</evidence>
<keyword evidence="3" id="KW-1185">Reference proteome</keyword>
<dbReference type="EMBL" id="NBNE01000624">
    <property type="protein sequence ID" value="OWZ18211.1"/>
    <property type="molecule type" value="Genomic_DNA"/>
</dbReference>
<accession>A0A225WKF7</accession>
<proteinExistence type="predicted"/>
<comment type="caution">
    <text evidence="2">The sequence shown here is derived from an EMBL/GenBank/DDBJ whole genome shotgun (WGS) entry which is preliminary data.</text>
</comment>
<evidence type="ECO:0000313" key="2">
    <source>
        <dbReference type="EMBL" id="OWZ18211.1"/>
    </source>
</evidence>
<dbReference type="OrthoDB" id="93090at2759"/>
<evidence type="ECO:0000313" key="3">
    <source>
        <dbReference type="Proteomes" id="UP000198211"/>
    </source>
</evidence>
<gene>
    <name evidence="2" type="ORF">PHMEG_0007740</name>
</gene>
<feature type="chain" id="PRO_5011991035" description="RxLR effector protein" evidence="1">
    <location>
        <begin position="25"/>
        <end position="112"/>
    </location>
</feature>
<feature type="signal peptide" evidence="1">
    <location>
        <begin position="1"/>
        <end position="24"/>
    </location>
</feature>
<protein>
    <recommendedName>
        <fullName evidence="4">RxLR effector protein</fullName>
    </recommendedName>
</protein>